<dbReference type="HAMAP" id="MF_00416">
    <property type="entry name" value="FlgI"/>
    <property type="match status" value="1"/>
</dbReference>
<feature type="signal peptide" evidence="8">
    <location>
        <begin position="1"/>
        <end position="26"/>
    </location>
</feature>
<keyword evidence="9" id="KW-0282">Flagellum</keyword>
<keyword evidence="9" id="KW-0966">Cell projection</keyword>
<protein>
    <recommendedName>
        <fullName evidence="3 8">Flagellar P-ring protein</fullName>
    </recommendedName>
    <alternativeName>
        <fullName evidence="7 8">Basal body P-ring protein</fullName>
    </alternativeName>
</protein>
<dbReference type="EMBL" id="BPFZ01000010">
    <property type="protein sequence ID" value="GIU67482.1"/>
    <property type="molecule type" value="Genomic_DNA"/>
</dbReference>
<reference evidence="9" key="1">
    <citation type="submission" date="2021-05" db="EMBL/GenBank/DDBJ databases">
        <authorList>
            <person name="Tanabe Y."/>
        </authorList>
    </citation>
    <scope>NUCLEOTIDE SEQUENCE</scope>
    <source>
        <strain evidence="9">BOTRYCO-1</strain>
    </source>
</reference>
<dbReference type="Pfam" id="PF02119">
    <property type="entry name" value="FlgI"/>
    <property type="match status" value="1"/>
</dbReference>
<evidence type="ECO:0000313" key="10">
    <source>
        <dbReference type="Proteomes" id="UP001161064"/>
    </source>
</evidence>
<feature type="chain" id="PRO_5044924452" description="Flagellar P-ring protein" evidence="8">
    <location>
        <begin position="27"/>
        <end position="379"/>
    </location>
</feature>
<evidence type="ECO:0000256" key="1">
    <source>
        <dbReference type="ARBA" id="ARBA00002591"/>
    </source>
</evidence>
<keyword evidence="9" id="KW-0969">Cilium</keyword>
<dbReference type="PANTHER" id="PTHR30381:SF0">
    <property type="entry name" value="FLAGELLAR P-RING PROTEIN"/>
    <property type="match status" value="1"/>
</dbReference>
<dbReference type="PANTHER" id="PTHR30381">
    <property type="entry name" value="FLAGELLAR P-RING PERIPLASMIC PROTEIN FLGI"/>
    <property type="match status" value="1"/>
</dbReference>
<organism evidence="9 10">
    <name type="scientific">Candidatus Phycosocius spiralis</name>
    <dbReference type="NCBI Taxonomy" id="2815099"/>
    <lineage>
        <taxon>Bacteria</taxon>
        <taxon>Pseudomonadati</taxon>
        <taxon>Pseudomonadota</taxon>
        <taxon>Alphaproteobacteria</taxon>
        <taxon>Caulobacterales</taxon>
        <taxon>Caulobacterales incertae sedis</taxon>
        <taxon>Candidatus Phycosocius</taxon>
    </lineage>
</organism>
<evidence type="ECO:0000256" key="8">
    <source>
        <dbReference type="HAMAP-Rule" id="MF_00416"/>
    </source>
</evidence>
<evidence type="ECO:0000256" key="4">
    <source>
        <dbReference type="ARBA" id="ARBA00022729"/>
    </source>
</evidence>
<dbReference type="InterPro" id="IPR001782">
    <property type="entry name" value="Flag_FlgI"/>
</dbReference>
<accession>A0ABQ4PWV4</accession>
<keyword evidence="5" id="KW-0574">Periplasm</keyword>
<evidence type="ECO:0000256" key="6">
    <source>
        <dbReference type="ARBA" id="ARBA00023143"/>
    </source>
</evidence>
<comment type="subcellular location">
    <subcellularLocation>
        <location evidence="2 8">Bacterial flagellum basal body</location>
    </subcellularLocation>
</comment>
<dbReference type="PRINTS" id="PR01010">
    <property type="entry name" value="FLGPRINGFLGI"/>
</dbReference>
<evidence type="ECO:0000256" key="5">
    <source>
        <dbReference type="ARBA" id="ARBA00022764"/>
    </source>
</evidence>
<comment type="subunit">
    <text evidence="8">The basal body constitutes a major portion of the flagellar organelle and consists of four rings (L,P,S, and M) mounted on a central rod.</text>
</comment>
<keyword evidence="10" id="KW-1185">Reference proteome</keyword>
<evidence type="ECO:0000313" key="9">
    <source>
        <dbReference type="EMBL" id="GIU67482.1"/>
    </source>
</evidence>
<comment type="caution">
    <text evidence="9">The sequence shown here is derived from an EMBL/GenBank/DDBJ whole genome shotgun (WGS) entry which is preliminary data.</text>
</comment>
<dbReference type="RefSeq" id="WP_420887898.1">
    <property type="nucleotide sequence ID" value="NZ_BPFZ01000010.1"/>
</dbReference>
<evidence type="ECO:0000256" key="2">
    <source>
        <dbReference type="ARBA" id="ARBA00004117"/>
    </source>
</evidence>
<reference evidence="9" key="2">
    <citation type="journal article" date="2023" name="ISME Commun">
        <title>Characterization of a bloom-associated alphaproteobacterial lineage, 'Candidatus Phycosocius': insights into freshwater algal-bacterial interactions.</title>
        <authorList>
            <person name="Tanabe Y."/>
            <person name="Yamaguchi H."/>
            <person name="Yoshida M."/>
            <person name="Kai A."/>
            <person name="Okazaki Y."/>
        </authorList>
    </citation>
    <scope>NUCLEOTIDE SEQUENCE</scope>
    <source>
        <strain evidence="9">BOTRYCO-1</strain>
    </source>
</reference>
<comment type="similarity">
    <text evidence="8">Belongs to the FlgI family.</text>
</comment>
<comment type="function">
    <text evidence="1 8">Assembles around the rod to form the L-ring and probably protects the motor/basal body from shearing forces during rotation.</text>
</comment>
<name>A0ABQ4PWV4_9PROT</name>
<gene>
    <name evidence="9" type="primary">flgI1</name>
    <name evidence="8" type="synonym">flgI</name>
    <name evidence="9" type="ORF">PsB1_1636</name>
</gene>
<evidence type="ECO:0000256" key="3">
    <source>
        <dbReference type="ARBA" id="ARBA00019515"/>
    </source>
</evidence>
<dbReference type="Proteomes" id="UP001161064">
    <property type="component" value="Unassembled WGS sequence"/>
</dbReference>
<keyword evidence="6 8" id="KW-0975">Bacterial flagellum</keyword>
<keyword evidence="4 8" id="KW-0732">Signal</keyword>
<sequence length="379" mass="39558" precursor="true">MTYTPSPFFKRPALLLMLVGSMFAFALPQCAFAQSRIKDLVQIEGVRDNQLIGYGLVVGLPGTGDGLRNSPFTRQSIEAMLERMGINTREQNLQTKNVAAVMVTASLPAFSTQGSRVDISVSAFGDAKSLEGGTLLVTPLMGADGQVYAVAQGQVTVGGFTASGGSGSSVSRGVSTNGRIANGALIEREIRFDLAGQTELRMALRNPDFTTARRIASAINSNLGLVAASVDNPSTVVLSKPIGYPGDMVSLIGRIERLNVTPDLGAKIVVDEASGIVVMGDNVRVSTVAIAQGNLTVSVQENPVVSQPGPLSSGQTTVAPQSNVKVDEDKGDLAIVRGGVPLRNLVEGLNSLGVNPRDLIQILQALKASGALQADIEVM</sequence>
<proteinExistence type="inferred from homology"/>
<evidence type="ECO:0000256" key="7">
    <source>
        <dbReference type="ARBA" id="ARBA00032344"/>
    </source>
</evidence>
<dbReference type="NCBIfam" id="NF003676">
    <property type="entry name" value="PRK05303.1"/>
    <property type="match status" value="1"/>
</dbReference>